<evidence type="ECO:0000313" key="1">
    <source>
        <dbReference type="EMBL" id="KKM77235.1"/>
    </source>
</evidence>
<dbReference type="AlphaFoldDB" id="A0A0F9MKE0"/>
<organism evidence="1">
    <name type="scientific">marine sediment metagenome</name>
    <dbReference type="NCBI Taxonomy" id="412755"/>
    <lineage>
        <taxon>unclassified sequences</taxon>
        <taxon>metagenomes</taxon>
        <taxon>ecological metagenomes</taxon>
    </lineage>
</organism>
<dbReference type="EMBL" id="LAZR01008674">
    <property type="protein sequence ID" value="KKM77235.1"/>
    <property type="molecule type" value="Genomic_DNA"/>
</dbReference>
<reference evidence="1" key="1">
    <citation type="journal article" date="2015" name="Nature">
        <title>Complex archaea that bridge the gap between prokaryotes and eukaryotes.</title>
        <authorList>
            <person name="Spang A."/>
            <person name="Saw J.H."/>
            <person name="Jorgensen S.L."/>
            <person name="Zaremba-Niedzwiedzka K."/>
            <person name="Martijn J."/>
            <person name="Lind A.E."/>
            <person name="van Eijk R."/>
            <person name="Schleper C."/>
            <person name="Guy L."/>
            <person name="Ettema T.J."/>
        </authorList>
    </citation>
    <scope>NUCLEOTIDE SEQUENCE</scope>
</reference>
<gene>
    <name evidence="1" type="ORF">LCGC14_1372110</name>
</gene>
<protein>
    <submittedName>
        <fullName evidence="1">Uncharacterized protein</fullName>
    </submittedName>
</protein>
<accession>A0A0F9MKE0</accession>
<sequence length="63" mass="6870">MSCIRQGVFLKGTFGSHDYQVTEPVVVICPAGYPAYRAIKYCAKCGDTETVWLGRPSEAEVGL</sequence>
<name>A0A0F9MKE0_9ZZZZ</name>
<comment type="caution">
    <text evidence="1">The sequence shown here is derived from an EMBL/GenBank/DDBJ whole genome shotgun (WGS) entry which is preliminary data.</text>
</comment>
<proteinExistence type="predicted"/>